<dbReference type="KEGG" id="ehx:EMIHUDRAFT_442537"/>
<reference evidence="2" key="2">
    <citation type="submission" date="2024-10" db="UniProtKB">
        <authorList>
            <consortium name="EnsemblProtists"/>
        </authorList>
    </citation>
    <scope>IDENTIFICATION</scope>
</reference>
<feature type="compositionally biased region" description="Basic residues" evidence="1">
    <location>
        <begin position="1"/>
        <end position="19"/>
    </location>
</feature>
<dbReference type="RefSeq" id="XP_005782857.1">
    <property type="nucleotide sequence ID" value="XM_005782800.1"/>
</dbReference>
<proteinExistence type="predicted"/>
<dbReference type="AlphaFoldDB" id="A0A0D3K3U3"/>
<protein>
    <submittedName>
        <fullName evidence="2">Uncharacterized protein</fullName>
    </submittedName>
</protein>
<feature type="region of interest" description="Disordered" evidence="1">
    <location>
        <begin position="1"/>
        <end position="97"/>
    </location>
</feature>
<name>A0A0D3K3U3_EMIH1</name>
<dbReference type="EnsemblProtists" id="EOD30428">
    <property type="protein sequence ID" value="EOD30428"/>
    <property type="gene ID" value="EMIHUDRAFT_442537"/>
</dbReference>
<dbReference type="Proteomes" id="UP000013827">
    <property type="component" value="Unassembled WGS sequence"/>
</dbReference>
<feature type="compositionally biased region" description="Basic residues" evidence="1">
    <location>
        <begin position="79"/>
        <end position="97"/>
    </location>
</feature>
<evidence type="ECO:0000313" key="2">
    <source>
        <dbReference type="EnsemblProtists" id="EOD30428"/>
    </source>
</evidence>
<dbReference type="HOGENOM" id="CLU_2353013_0_0_1"/>
<dbReference type="PaxDb" id="2903-EOD30428"/>
<evidence type="ECO:0000313" key="3">
    <source>
        <dbReference type="Proteomes" id="UP000013827"/>
    </source>
</evidence>
<reference evidence="3" key="1">
    <citation type="journal article" date="2013" name="Nature">
        <title>Pan genome of the phytoplankton Emiliania underpins its global distribution.</title>
        <authorList>
            <person name="Read B.A."/>
            <person name="Kegel J."/>
            <person name="Klute M.J."/>
            <person name="Kuo A."/>
            <person name="Lefebvre S.C."/>
            <person name="Maumus F."/>
            <person name="Mayer C."/>
            <person name="Miller J."/>
            <person name="Monier A."/>
            <person name="Salamov A."/>
            <person name="Young J."/>
            <person name="Aguilar M."/>
            <person name="Claverie J.M."/>
            <person name="Frickenhaus S."/>
            <person name="Gonzalez K."/>
            <person name="Herman E.K."/>
            <person name="Lin Y.C."/>
            <person name="Napier J."/>
            <person name="Ogata H."/>
            <person name="Sarno A.F."/>
            <person name="Shmutz J."/>
            <person name="Schroeder D."/>
            <person name="de Vargas C."/>
            <person name="Verret F."/>
            <person name="von Dassow P."/>
            <person name="Valentin K."/>
            <person name="Van de Peer Y."/>
            <person name="Wheeler G."/>
            <person name="Dacks J.B."/>
            <person name="Delwiche C.F."/>
            <person name="Dyhrman S.T."/>
            <person name="Glockner G."/>
            <person name="John U."/>
            <person name="Richards T."/>
            <person name="Worden A.Z."/>
            <person name="Zhang X."/>
            <person name="Grigoriev I.V."/>
            <person name="Allen A.E."/>
            <person name="Bidle K."/>
            <person name="Borodovsky M."/>
            <person name="Bowler C."/>
            <person name="Brownlee C."/>
            <person name="Cock J.M."/>
            <person name="Elias M."/>
            <person name="Gladyshev V.N."/>
            <person name="Groth M."/>
            <person name="Guda C."/>
            <person name="Hadaegh A."/>
            <person name="Iglesias-Rodriguez M.D."/>
            <person name="Jenkins J."/>
            <person name="Jones B.M."/>
            <person name="Lawson T."/>
            <person name="Leese F."/>
            <person name="Lindquist E."/>
            <person name="Lobanov A."/>
            <person name="Lomsadze A."/>
            <person name="Malik S.B."/>
            <person name="Marsh M.E."/>
            <person name="Mackinder L."/>
            <person name="Mock T."/>
            <person name="Mueller-Roeber B."/>
            <person name="Pagarete A."/>
            <person name="Parker M."/>
            <person name="Probert I."/>
            <person name="Quesneville H."/>
            <person name="Raines C."/>
            <person name="Rensing S.A."/>
            <person name="Riano-Pachon D.M."/>
            <person name="Richier S."/>
            <person name="Rokitta S."/>
            <person name="Shiraiwa Y."/>
            <person name="Soanes D.M."/>
            <person name="van der Giezen M."/>
            <person name="Wahlund T.M."/>
            <person name="Williams B."/>
            <person name="Wilson W."/>
            <person name="Wolfe G."/>
            <person name="Wurch L.L."/>
        </authorList>
    </citation>
    <scope>NUCLEOTIDE SEQUENCE</scope>
</reference>
<sequence length="97" mass="10739">SLSRRRRSGRRSCAPRRRRPPPEGWEWGWEGGWEGGWAAARGRAALPRPPPTTPAQEEGPRGPASPRGQARTEAVLPRACRRAARRRAASAGRRAVR</sequence>
<keyword evidence="3" id="KW-1185">Reference proteome</keyword>
<dbReference type="GeneID" id="17275702"/>
<accession>A0A0D3K3U3</accession>
<feature type="compositionally biased region" description="Low complexity" evidence="1">
    <location>
        <begin position="36"/>
        <end position="46"/>
    </location>
</feature>
<organism evidence="2 3">
    <name type="scientific">Emiliania huxleyi (strain CCMP1516)</name>
    <dbReference type="NCBI Taxonomy" id="280463"/>
    <lineage>
        <taxon>Eukaryota</taxon>
        <taxon>Haptista</taxon>
        <taxon>Haptophyta</taxon>
        <taxon>Prymnesiophyceae</taxon>
        <taxon>Isochrysidales</taxon>
        <taxon>Noelaerhabdaceae</taxon>
        <taxon>Emiliania</taxon>
    </lineage>
</organism>
<evidence type="ECO:0000256" key="1">
    <source>
        <dbReference type="SAM" id="MobiDB-lite"/>
    </source>
</evidence>